<protein>
    <recommendedName>
        <fullName evidence="1">Mutator-like transposase domain-containing protein</fullName>
    </recommendedName>
</protein>
<feature type="non-terminal residue" evidence="2">
    <location>
        <position position="1"/>
    </location>
</feature>
<dbReference type="Pfam" id="PF20700">
    <property type="entry name" value="Mutator"/>
    <property type="match status" value="1"/>
</dbReference>
<organism evidence="3">
    <name type="scientific">Camponotus floridanus</name>
    <name type="common">Florida carpenter ant</name>
    <dbReference type="NCBI Taxonomy" id="104421"/>
    <lineage>
        <taxon>Eukaryota</taxon>
        <taxon>Metazoa</taxon>
        <taxon>Ecdysozoa</taxon>
        <taxon>Arthropoda</taxon>
        <taxon>Hexapoda</taxon>
        <taxon>Insecta</taxon>
        <taxon>Pterygota</taxon>
        <taxon>Neoptera</taxon>
        <taxon>Endopterygota</taxon>
        <taxon>Hymenoptera</taxon>
        <taxon>Apocrita</taxon>
        <taxon>Aculeata</taxon>
        <taxon>Formicoidea</taxon>
        <taxon>Formicidae</taxon>
        <taxon>Formicinae</taxon>
        <taxon>Camponotus</taxon>
    </lineage>
</organism>
<dbReference type="InterPro" id="IPR049012">
    <property type="entry name" value="Mutator_transp_dom"/>
</dbReference>
<sequence>RGLGSKIIVNCRNCNDHSINSCSLINDRAYEVNTRMIFAMRLLGIGINGIKKFCAFMDLPKPVFQVTYDKIISNIAIATERVRTLCLKSAAEKEKVLSIEHNNSDGLTVSGD</sequence>
<feature type="domain" description="Mutator-like transposase" evidence="1">
    <location>
        <begin position="2"/>
        <end position="107"/>
    </location>
</feature>
<dbReference type="InParanoid" id="E2A8E8"/>
<evidence type="ECO:0000313" key="2">
    <source>
        <dbReference type="EMBL" id="EFN70291.1"/>
    </source>
</evidence>
<accession>E2A8E8</accession>
<evidence type="ECO:0000313" key="3">
    <source>
        <dbReference type="Proteomes" id="UP000000311"/>
    </source>
</evidence>
<gene>
    <name evidence="2" type="ORF">EAG_00362</name>
</gene>
<keyword evidence="3" id="KW-1185">Reference proteome</keyword>
<name>E2A8E8_CAMFO</name>
<evidence type="ECO:0000259" key="1">
    <source>
        <dbReference type="Pfam" id="PF20700"/>
    </source>
</evidence>
<dbReference type="EMBL" id="GL437579">
    <property type="protein sequence ID" value="EFN70291.1"/>
    <property type="molecule type" value="Genomic_DNA"/>
</dbReference>
<dbReference type="OrthoDB" id="7680010at2759"/>
<proteinExistence type="predicted"/>
<dbReference type="AlphaFoldDB" id="E2A8E8"/>
<feature type="non-terminal residue" evidence="2">
    <location>
        <position position="112"/>
    </location>
</feature>
<dbReference type="Proteomes" id="UP000000311">
    <property type="component" value="Unassembled WGS sequence"/>
</dbReference>
<reference evidence="2 3" key="1">
    <citation type="journal article" date="2010" name="Science">
        <title>Genomic comparison of the ants Camponotus floridanus and Harpegnathos saltator.</title>
        <authorList>
            <person name="Bonasio R."/>
            <person name="Zhang G."/>
            <person name="Ye C."/>
            <person name="Mutti N.S."/>
            <person name="Fang X."/>
            <person name="Qin N."/>
            <person name="Donahue G."/>
            <person name="Yang P."/>
            <person name="Li Q."/>
            <person name="Li C."/>
            <person name="Zhang P."/>
            <person name="Huang Z."/>
            <person name="Berger S.L."/>
            <person name="Reinberg D."/>
            <person name="Wang J."/>
            <person name="Liebig J."/>
        </authorList>
    </citation>
    <scope>NUCLEOTIDE SEQUENCE [LARGE SCALE GENOMIC DNA]</scope>
    <source>
        <strain evidence="3">C129</strain>
    </source>
</reference>